<reference evidence="1 2" key="1">
    <citation type="submission" date="2016-01" db="EMBL/GenBank/DDBJ databases">
        <title>Whole genome sequence and analysis of Micromonospora rosaria DSM 803, which can produce antibacterial substance rosamicin.</title>
        <authorList>
            <person name="Yang H."/>
            <person name="He X."/>
            <person name="Zhu D."/>
        </authorList>
    </citation>
    <scope>NUCLEOTIDE SEQUENCE [LARGE SCALE GENOMIC DNA]</scope>
    <source>
        <strain evidence="1 2">DSM 803</strain>
    </source>
</reference>
<evidence type="ECO:0000313" key="2">
    <source>
        <dbReference type="Proteomes" id="UP000070620"/>
    </source>
</evidence>
<comment type="caution">
    <text evidence="1">The sequence shown here is derived from an EMBL/GenBank/DDBJ whole genome shotgun (WGS) entry which is preliminary data.</text>
</comment>
<evidence type="ECO:0000313" key="1">
    <source>
        <dbReference type="EMBL" id="KXK60858.1"/>
    </source>
</evidence>
<name>A0A136PR46_9ACTN</name>
<sequence>MPAPPVAHQRKVIIEQVGTPVEEKLPPRLRVNRTAVGSLAGQLDLSGDWDSPRTDADIAADFDIGV</sequence>
<evidence type="ECO:0008006" key="3">
    <source>
        <dbReference type="Google" id="ProtNLM"/>
    </source>
</evidence>
<dbReference type="RefSeq" id="WP_067366922.1">
    <property type="nucleotide sequence ID" value="NZ_JBIUBN010000016.1"/>
</dbReference>
<gene>
    <name evidence="1" type="ORF">AWW66_16700</name>
</gene>
<proteinExistence type="predicted"/>
<organism evidence="1 2">
    <name type="scientific">Micromonospora rosaria</name>
    <dbReference type="NCBI Taxonomy" id="47874"/>
    <lineage>
        <taxon>Bacteria</taxon>
        <taxon>Bacillati</taxon>
        <taxon>Actinomycetota</taxon>
        <taxon>Actinomycetes</taxon>
        <taxon>Micromonosporales</taxon>
        <taxon>Micromonosporaceae</taxon>
        <taxon>Micromonospora</taxon>
    </lineage>
</organism>
<dbReference type="Proteomes" id="UP000070620">
    <property type="component" value="Unassembled WGS sequence"/>
</dbReference>
<dbReference type="OrthoDB" id="33091at2"/>
<protein>
    <recommendedName>
        <fullName evidence="3">Prevent-host-death protein</fullName>
    </recommendedName>
</protein>
<keyword evidence="2" id="KW-1185">Reference proteome</keyword>
<dbReference type="AlphaFoldDB" id="A0A136PR46"/>
<accession>A0A136PR46</accession>
<dbReference type="EMBL" id="LRQV01000057">
    <property type="protein sequence ID" value="KXK60858.1"/>
    <property type="molecule type" value="Genomic_DNA"/>
</dbReference>